<dbReference type="RefSeq" id="WP_049719136.1">
    <property type="nucleotide sequence ID" value="NZ_LFXA01000018.1"/>
</dbReference>
<proteinExistence type="predicted"/>
<evidence type="ECO:0000259" key="1">
    <source>
        <dbReference type="Pfam" id="PF25232"/>
    </source>
</evidence>
<evidence type="ECO:0000313" key="3">
    <source>
        <dbReference type="Proteomes" id="UP000037288"/>
    </source>
</evidence>
<gene>
    <name evidence="2" type="ORF">AC230_28135</name>
</gene>
<dbReference type="PATRIC" id="fig|1678637.3.peg.6014"/>
<dbReference type="InterPro" id="IPR057170">
    <property type="entry name" value="DUF7848"/>
</dbReference>
<dbReference type="AlphaFoldDB" id="A0A0K9X7P1"/>
<evidence type="ECO:0000313" key="2">
    <source>
        <dbReference type="EMBL" id="KNB49188.1"/>
    </source>
</evidence>
<dbReference type="Pfam" id="PF25232">
    <property type="entry name" value="DUF7848"/>
    <property type="match status" value="1"/>
</dbReference>
<feature type="domain" description="DUF7848" evidence="1">
    <location>
        <begin position="1"/>
        <end position="64"/>
    </location>
</feature>
<organism evidence="2 3">
    <name type="scientific">Streptomyces caatingaensis</name>
    <dbReference type="NCBI Taxonomy" id="1678637"/>
    <lineage>
        <taxon>Bacteria</taxon>
        <taxon>Bacillati</taxon>
        <taxon>Actinomycetota</taxon>
        <taxon>Actinomycetes</taxon>
        <taxon>Kitasatosporales</taxon>
        <taxon>Streptomycetaceae</taxon>
        <taxon>Streptomyces</taxon>
    </lineage>
</organism>
<sequence length="92" mass="10384">MSRSRHWYADWTTLQDPATAAEFAVFCAEEGCGERFIIKDGQAEAEAWTFNHTRDTGHRHFWQTFGYAIVVGTPPGAVLAGRLARQERAAQR</sequence>
<comment type="caution">
    <text evidence="2">The sequence shown here is derived from an EMBL/GenBank/DDBJ whole genome shotgun (WGS) entry which is preliminary data.</text>
</comment>
<dbReference type="OrthoDB" id="4254348at2"/>
<name>A0A0K9X7P1_9ACTN</name>
<accession>A0A0K9X7P1</accession>
<protein>
    <recommendedName>
        <fullName evidence="1">DUF7848 domain-containing protein</fullName>
    </recommendedName>
</protein>
<reference evidence="3" key="1">
    <citation type="submission" date="2015-07" db="EMBL/GenBank/DDBJ databases">
        <title>Draft genome sequence of Streptomyces sp. CMAA 1322, a bacterium isolated from Caatinga biome, from dry forest semiarid of Brazil.</title>
        <authorList>
            <person name="Santos S.N."/>
            <person name="Gacesa R."/>
            <person name="Taketani R.G."/>
            <person name="Long P.F."/>
            <person name="Melo I.S."/>
        </authorList>
    </citation>
    <scope>NUCLEOTIDE SEQUENCE [LARGE SCALE GENOMIC DNA]</scope>
    <source>
        <strain evidence="3">CMAA 1322</strain>
    </source>
</reference>
<keyword evidence="3" id="KW-1185">Reference proteome</keyword>
<dbReference type="EMBL" id="LFXA01000018">
    <property type="protein sequence ID" value="KNB49188.1"/>
    <property type="molecule type" value="Genomic_DNA"/>
</dbReference>
<dbReference type="STRING" id="1678637.AC230_28135"/>
<dbReference type="Proteomes" id="UP000037288">
    <property type="component" value="Unassembled WGS sequence"/>
</dbReference>